<reference evidence="3 4" key="1">
    <citation type="journal article" date="2019" name="Int. J. Syst. Evol. Microbiol.">
        <title>The Global Catalogue of Microorganisms (GCM) 10K type strain sequencing project: providing services to taxonomists for standard genome sequencing and annotation.</title>
        <authorList>
            <consortium name="The Broad Institute Genomics Platform"/>
            <consortium name="The Broad Institute Genome Sequencing Center for Infectious Disease"/>
            <person name="Wu L."/>
            <person name="Ma J."/>
        </authorList>
    </citation>
    <scope>NUCLEOTIDE SEQUENCE [LARGE SCALE GENOMIC DNA]</scope>
    <source>
        <strain evidence="3 4">JCM 15503</strain>
    </source>
</reference>
<organism evidence="3 4">
    <name type="scientific">Ideonella azotifigens</name>
    <dbReference type="NCBI Taxonomy" id="513160"/>
    <lineage>
        <taxon>Bacteria</taxon>
        <taxon>Pseudomonadati</taxon>
        <taxon>Pseudomonadota</taxon>
        <taxon>Betaproteobacteria</taxon>
        <taxon>Burkholderiales</taxon>
        <taxon>Sphaerotilaceae</taxon>
        <taxon>Ideonella</taxon>
    </lineage>
</organism>
<dbReference type="InterPro" id="IPR018247">
    <property type="entry name" value="EF_Hand_1_Ca_BS"/>
</dbReference>
<accession>A0ABN1KJQ0</accession>
<dbReference type="InterPro" id="IPR002048">
    <property type="entry name" value="EF_hand_dom"/>
</dbReference>
<sequence length="238" mass="23584">MNVSSATSNNSIWQMLTARAQANARSSATSSTGSAGGSTNTGTADATSSTTTSRPDGPPPPPSQFDMAMMSTAQFAGMGGMPPGGQGRHEDPMASLDSDGDGSVSSDEFGLDKSSDAAQALFKAIDSDGDGAMSAKEMSAFRDKMTAAMDQARERQGSESGAGMSGTGMPPMGPPPGPPPGESSSASGASDSSTDSTSSSAAKPKIDVHAFIEQLAARYASMAADSAGSTTGLVSTSA</sequence>
<evidence type="ECO:0000313" key="4">
    <source>
        <dbReference type="Proteomes" id="UP001500279"/>
    </source>
</evidence>
<evidence type="ECO:0000313" key="3">
    <source>
        <dbReference type="EMBL" id="GAA0768325.1"/>
    </source>
</evidence>
<feature type="compositionally biased region" description="Low complexity" evidence="1">
    <location>
        <begin position="182"/>
        <end position="202"/>
    </location>
</feature>
<keyword evidence="4" id="KW-1185">Reference proteome</keyword>
<dbReference type="CDD" id="cd00051">
    <property type="entry name" value="EFh"/>
    <property type="match status" value="1"/>
</dbReference>
<dbReference type="EMBL" id="BAAAEW010000047">
    <property type="protein sequence ID" value="GAA0768325.1"/>
    <property type="molecule type" value="Genomic_DNA"/>
</dbReference>
<dbReference type="Gene3D" id="1.10.238.10">
    <property type="entry name" value="EF-hand"/>
    <property type="match status" value="1"/>
</dbReference>
<comment type="caution">
    <text evidence="3">The sequence shown here is derived from an EMBL/GenBank/DDBJ whole genome shotgun (WGS) entry which is preliminary data.</text>
</comment>
<feature type="compositionally biased region" description="Pro residues" evidence="1">
    <location>
        <begin position="171"/>
        <end position="181"/>
    </location>
</feature>
<dbReference type="Pfam" id="PF13202">
    <property type="entry name" value="EF-hand_5"/>
    <property type="match status" value="2"/>
</dbReference>
<feature type="compositionally biased region" description="Low complexity" evidence="1">
    <location>
        <begin position="19"/>
        <end position="55"/>
    </location>
</feature>
<feature type="region of interest" description="Disordered" evidence="1">
    <location>
        <begin position="125"/>
        <end position="206"/>
    </location>
</feature>
<feature type="domain" description="EF-hand" evidence="2">
    <location>
        <begin position="113"/>
        <end position="148"/>
    </location>
</feature>
<dbReference type="SUPFAM" id="SSF47473">
    <property type="entry name" value="EF-hand"/>
    <property type="match status" value="1"/>
</dbReference>
<dbReference type="PROSITE" id="PS50222">
    <property type="entry name" value="EF_HAND_2"/>
    <property type="match status" value="1"/>
</dbReference>
<feature type="compositionally biased region" description="Gly residues" evidence="1">
    <location>
        <begin position="77"/>
        <end position="86"/>
    </location>
</feature>
<feature type="compositionally biased region" description="Basic and acidic residues" evidence="1">
    <location>
        <begin position="139"/>
        <end position="157"/>
    </location>
</feature>
<proteinExistence type="predicted"/>
<dbReference type="RefSeq" id="WP_141286382.1">
    <property type="nucleotide sequence ID" value="NZ_BAAAEW010000047.1"/>
</dbReference>
<dbReference type="Proteomes" id="UP001500279">
    <property type="component" value="Unassembled WGS sequence"/>
</dbReference>
<feature type="region of interest" description="Disordered" evidence="1">
    <location>
        <begin position="19"/>
        <end position="112"/>
    </location>
</feature>
<protein>
    <recommendedName>
        <fullName evidence="2">EF-hand domain-containing protein</fullName>
    </recommendedName>
</protein>
<name>A0ABN1KJQ0_9BURK</name>
<evidence type="ECO:0000259" key="2">
    <source>
        <dbReference type="PROSITE" id="PS50222"/>
    </source>
</evidence>
<evidence type="ECO:0000256" key="1">
    <source>
        <dbReference type="SAM" id="MobiDB-lite"/>
    </source>
</evidence>
<dbReference type="InterPro" id="IPR011992">
    <property type="entry name" value="EF-hand-dom_pair"/>
</dbReference>
<gene>
    <name evidence="3" type="ORF">GCM10009107_58050</name>
</gene>
<dbReference type="PROSITE" id="PS00018">
    <property type="entry name" value="EF_HAND_1"/>
    <property type="match status" value="1"/>
</dbReference>